<evidence type="ECO:0000259" key="7">
    <source>
        <dbReference type="PROSITE" id="PS50011"/>
    </source>
</evidence>
<dbReference type="Gene3D" id="1.10.510.10">
    <property type="entry name" value="Transferase(Phosphotransferase) domain 1"/>
    <property type="match status" value="1"/>
</dbReference>
<feature type="region of interest" description="Disordered" evidence="6">
    <location>
        <begin position="309"/>
        <end position="370"/>
    </location>
</feature>
<evidence type="ECO:0000256" key="3">
    <source>
        <dbReference type="ARBA" id="ARBA00022777"/>
    </source>
</evidence>
<name>A0ABP6M4X0_9ACTN</name>
<dbReference type="EMBL" id="BAAAUF010000102">
    <property type="protein sequence ID" value="GAA3077944.1"/>
    <property type="molecule type" value="Genomic_DNA"/>
</dbReference>
<dbReference type="RefSeq" id="WP_234517323.1">
    <property type="nucleotide sequence ID" value="NZ_BAAAUF010000102.1"/>
</dbReference>
<protein>
    <recommendedName>
        <fullName evidence="7">Protein kinase domain-containing protein</fullName>
    </recommendedName>
</protein>
<dbReference type="PANTHER" id="PTHR43289:SF34">
    <property type="entry name" value="SERINE_THREONINE-PROTEIN KINASE YBDM-RELATED"/>
    <property type="match status" value="1"/>
</dbReference>
<evidence type="ECO:0000256" key="2">
    <source>
        <dbReference type="ARBA" id="ARBA00022741"/>
    </source>
</evidence>
<dbReference type="InterPro" id="IPR011009">
    <property type="entry name" value="Kinase-like_dom_sf"/>
</dbReference>
<dbReference type="InterPro" id="IPR008271">
    <property type="entry name" value="Ser/Thr_kinase_AS"/>
</dbReference>
<dbReference type="PANTHER" id="PTHR43289">
    <property type="entry name" value="MITOGEN-ACTIVATED PROTEIN KINASE KINASE KINASE 20-RELATED"/>
    <property type="match status" value="1"/>
</dbReference>
<dbReference type="SUPFAM" id="SSF56112">
    <property type="entry name" value="Protein kinase-like (PK-like)"/>
    <property type="match status" value="1"/>
</dbReference>
<dbReference type="InterPro" id="IPR017441">
    <property type="entry name" value="Protein_kinase_ATP_BS"/>
</dbReference>
<evidence type="ECO:0000313" key="9">
    <source>
        <dbReference type="Proteomes" id="UP001501532"/>
    </source>
</evidence>
<comment type="caution">
    <text evidence="8">The sequence shown here is derived from an EMBL/GenBank/DDBJ whole genome shotgun (WGS) entry which is preliminary data.</text>
</comment>
<feature type="binding site" evidence="5">
    <location>
        <position position="58"/>
    </location>
    <ligand>
        <name>ATP</name>
        <dbReference type="ChEBI" id="CHEBI:30616"/>
    </ligand>
</feature>
<reference evidence="9" key="1">
    <citation type="journal article" date="2019" name="Int. J. Syst. Evol. Microbiol.">
        <title>The Global Catalogue of Microorganisms (GCM) 10K type strain sequencing project: providing services to taxonomists for standard genome sequencing and annotation.</title>
        <authorList>
            <consortium name="The Broad Institute Genomics Platform"/>
            <consortium name="The Broad Institute Genome Sequencing Center for Infectious Disease"/>
            <person name="Wu L."/>
            <person name="Ma J."/>
        </authorList>
    </citation>
    <scope>NUCLEOTIDE SEQUENCE [LARGE SCALE GENOMIC DNA]</scope>
    <source>
        <strain evidence="9">JCM 9091</strain>
    </source>
</reference>
<evidence type="ECO:0000313" key="8">
    <source>
        <dbReference type="EMBL" id="GAA3077944.1"/>
    </source>
</evidence>
<keyword evidence="2 5" id="KW-0547">Nucleotide-binding</keyword>
<dbReference type="PROSITE" id="PS00107">
    <property type="entry name" value="PROTEIN_KINASE_ATP"/>
    <property type="match status" value="1"/>
</dbReference>
<evidence type="ECO:0000256" key="4">
    <source>
        <dbReference type="ARBA" id="ARBA00022840"/>
    </source>
</evidence>
<evidence type="ECO:0000256" key="6">
    <source>
        <dbReference type="SAM" id="MobiDB-lite"/>
    </source>
</evidence>
<feature type="domain" description="Protein kinase" evidence="7">
    <location>
        <begin position="31"/>
        <end position="281"/>
    </location>
</feature>
<dbReference type="SMART" id="SM00220">
    <property type="entry name" value="S_TKc"/>
    <property type="match status" value="1"/>
</dbReference>
<feature type="compositionally biased region" description="Pro residues" evidence="6">
    <location>
        <begin position="312"/>
        <end position="327"/>
    </location>
</feature>
<dbReference type="InterPro" id="IPR000719">
    <property type="entry name" value="Prot_kinase_dom"/>
</dbReference>
<evidence type="ECO:0000256" key="1">
    <source>
        <dbReference type="ARBA" id="ARBA00022679"/>
    </source>
</evidence>
<keyword evidence="4 5" id="KW-0067">ATP-binding</keyword>
<evidence type="ECO:0000256" key="5">
    <source>
        <dbReference type="PROSITE-ProRule" id="PRU10141"/>
    </source>
</evidence>
<dbReference type="PROSITE" id="PS00108">
    <property type="entry name" value="PROTEIN_KINASE_ST"/>
    <property type="match status" value="1"/>
</dbReference>
<dbReference type="PROSITE" id="PS50011">
    <property type="entry name" value="PROTEIN_KINASE_DOM"/>
    <property type="match status" value="1"/>
</dbReference>
<dbReference type="CDD" id="cd14014">
    <property type="entry name" value="STKc_PknB_like"/>
    <property type="match status" value="1"/>
</dbReference>
<dbReference type="Gene3D" id="3.30.200.20">
    <property type="entry name" value="Phosphorylase Kinase, domain 1"/>
    <property type="match status" value="1"/>
</dbReference>
<keyword evidence="3" id="KW-0418">Kinase</keyword>
<feature type="compositionally biased region" description="Basic and acidic residues" evidence="6">
    <location>
        <begin position="353"/>
        <end position="370"/>
    </location>
</feature>
<gene>
    <name evidence="8" type="ORF">GCM10010448_69920</name>
</gene>
<organism evidence="8 9">
    <name type="scientific">Streptomyces glomeratus</name>
    <dbReference type="NCBI Taxonomy" id="284452"/>
    <lineage>
        <taxon>Bacteria</taxon>
        <taxon>Bacillati</taxon>
        <taxon>Actinomycetota</taxon>
        <taxon>Actinomycetes</taxon>
        <taxon>Kitasatosporales</taxon>
        <taxon>Streptomycetaceae</taxon>
        <taxon>Streptomyces</taxon>
    </lineage>
</organism>
<sequence>MAGLQSRRRRGTGLKVLEPLREADPRSIAGFRLTGRLGQGAMGVVYLGYRSTRPVAVKVIKAGLADDPYFRTRFAQELEAIRRVGGFHTAALVDADWKAEQPWIATEYVHAPSLLSLIEEHGTVSELGAWWLAAGLADALMHIHSVRLLHRDLKPGNVLVAGHGVRVIDFGISHVGGATGLTTADAALGTLAYMAPEQAKDSRKASEAADVYSLGATLVHAMTGHPPFHAQVVAQRTLDVAPDLTGMPRGRLYDLVAHTLAYEAEDRPTAHDVLEEAMERLLEEGMPTGSQAYPPLPKAFLTGVLERQAAPLDPPPATPSMPAPSAPRKPERRPLAQTPAADPPIPPQQDDPWSERWRGRINKRRGDYGG</sequence>
<keyword evidence="1" id="KW-0808">Transferase</keyword>
<keyword evidence="9" id="KW-1185">Reference proteome</keyword>
<dbReference type="Pfam" id="PF00069">
    <property type="entry name" value="Pkinase"/>
    <property type="match status" value="1"/>
</dbReference>
<accession>A0ABP6M4X0</accession>
<dbReference type="Proteomes" id="UP001501532">
    <property type="component" value="Unassembled WGS sequence"/>
</dbReference>
<proteinExistence type="predicted"/>